<evidence type="ECO:0000313" key="2">
    <source>
        <dbReference type="Proteomes" id="UP000886501"/>
    </source>
</evidence>
<organism evidence="1 2">
    <name type="scientific">Thelephora ganbajun</name>
    <name type="common">Ganba fungus</name>
    <dbReference type="NCBI Taxonomy" id="370292"/>
    <lineage>
        <taxon>Eukaryota</taxon>
        <taxon>Fungi</taxon>
        <taxon>Dikarya</taxon>
        <taxon>Basidiomycota</taxon>
        <taxon>Agaricomycotina</taxon>
        <taxon>Agaricomycetes</taxon>
        <taxon>Thelephorales</taxon>
        <taxon>Thelephoraceae</taxon>
        <taxon>Thelephora</taxon>
    </lineage>
</organism>
<keyword evidence="2" id="KW-1185">Reference proteome</keyword>
<dbReference type="Proteomes" id="UP000886501">
    <property type="component" value="Unassembled WGS sequence"/>
</dbReference>
<name>A0ACB6Z0J4_THEGA</name>
<proteinExistence type="predicted"/>
<reference evidence="1" key="2">
    <citation type="journal article" date="2020" name="Nat. Commun.">
        <title>Large-scale genome sequencing of mycorrhizal fungi provides insights into the early evolution of symbiotic traits.</title>
        <authorList>
            <person name="Miyauchi S."/>
            <person name="Kiss E."/>
            <person name="Kuo A."/>
            <person name="Drula E."/>
            <person name="Kohler A."/>
            <person name="Sanchez-Garcia M."/>
            <person name="Morin E."/>
            <person name="Andreopoulos B."/>
            <person name="Barry K.W."/>
            <person name="Bonito G."/>
            <person name="Buee M."/>
            <person name="Carver A."/>
            <person name="Chen C."/>
            <person name="Cichocki N."/>
            <person name="Clum A."/>
            <person name="Culley D."/>
            <person name="Crous P.W."/>
            <person name="Fauchery L."/>
            <person name="Girlanda M."/>
            <person name="Hayes R.D."/>
            <person name="Keri Z."/>
            <person name="LaButti K."/>
            <person name="Lipzen A."/>
            <person name="Lombard V."/>
            <person name="Magnuson J."/>
            <person name="Maillard F."/>
            <person name="Murat C."/>
            <person name="Nolan M."/>
            <person name="Ohm R.A."/>
            <person name="Pangilinan J."/>
            <person name="Pereira M.F."/>
            <person name="Perotto S."/>
            <person name="Peter M."/>
            <person name="Pfister S."/>
            <person name="Riley R."/>
            <person name="Sitrit Y."/>
            <person name="Stielow J.B."/>
            <person name="Szollosi G."/>
            <person name="Zifcakova L."/>
            <person name="Stursova M."/>
            <person name="Spatafora J.W."/>
            <person name="Tedersoo L."/>
            <person name="Vaario L.M."/>
            <person name="Yamada A."/>
            <person name="Yan M."/>
            <person name="Wang P."/>
            <person name="Xu J."/>
            <person name="Bruns T."/>
            <person name="Baldrian P."/>
            <person name="Vilgalys R."/>
            <person name="Dunand C."/>
            <person name="Henrissat B."/>
            <person name="Grigoriev I.V."/>
            <person name="Hibbett D."/>
            <person name="Nagy L.G."/>
            <person name="Martin F.M."/>
        </authorList>
    </citation>
    <scope>NUCLEOTIDE SEQUENCE</scope>
    <source>
        <strain evidence="1">P2</strain>
    </source>
</reference>
<gene>
    <name evidence="1" type="ORF">BDM02DRAFT_3264335</name>
</gene>
<evidence type="ECO:0000313" key="1">
    <source>
        <dbReference type="EMBL" id="KAF9642788.1"/>
    </source>
</evidence>
<sequence>MLAGPVSLGRRFFLLFAAQEVHDRYSFVVGFHLLWGCWLVTQAIECLDRHRQRRENGSRAWWSLFLSKRSSLWLAQASHVAFFLVSVIPTLMGLVMEIYVLLSIKLIYDPNLVVKVKLVEMRVLDLVLCDLDSKLRNAWSRPDPVTATKEIIGPVVGGLLVMLAFPVGMLWIFKLLINYRITDRALFVSIYPGVFTGVGVVRGILGLRNAYLKWSQTVRDKEFLVEMWLRNLEPEENIAVLDIDLPDQLCVE</sequence>
<dbReference type="EMBL" id="MU118357">
    <property type="protein sequence ID" value="KAF9642788.1"/>
    <property type="molecule type" value="Genomic_DNA"/>
</dbReference>
<accession>A0ACB6Z0J4</accession>
<reference evidence="1" key="1">
    <citation type="submission" date="2019-10" db="EMBL/GenBank/DDBJ databases">
        <authorList>
            <consortium name="DOE Joint Genome Institute"/>
            <person name="Kuo A."/>
            <person name="Miyauchi S."/>
            <person name="Kiss E."/>
            <person name="Drula E."/>
            <person name="Kohler A."/>
            <person name="Sanchez-Garcia M."/>
            <person name="Andreopoulos B."/>
            <person name="Barry K.W."/>
            <person name="Bonito G."/>
            <person name="Buee M."/>
            <person name="Carver A."/>
            <person name="Chen C."/>
            <person name="Cichocki N."/>
            <person name="Clum A."/>
            <person name="Culley D."/>
            <person name="Crous P.W."/>
            <person name="Fauchery L."/>
            <person name="Girlanda M."/>
            <person name="Hayes R."/>
            <person name="Keri Z."/>
            <person name="Labutti K."/>
            <person name="Lipzen A."/>
            <person name="Lombard V."/>
            <person name="Magnuson J."/>
            <person name="Maillard F."/>
            <person name="Morin E."/>
            <person name="Murat C."/>
            <person name="Nolan M."/>
            <person name="Ohm R."/>
            <person name="Pangilinan J."/>
            <person name="Pereira M."/>
            <person name="Perotto S."/>
            <person name="Peter M."/>
            <person name="Riley R."/>
            <person name="Sitrit Y."/>
            <person name="Stielow B."/>
            <person name="Szollosi G."/>
            <person name="Zifcakova L."/>
            <person name="Stursova M."/>
            <person name="Spatafora J.W."/>
            <person name="Tedersoo L."/>
            <person name="Vaario L.-M."/>
            <person name="Yamada A."/>
            <person name="Yan M."/>
            <person name="Wang P."/>
            <person name="Xu J."/>
            <person name="Bruns T."/>
            <person name="Baldrian P."/>
            <person name="Vilgalys R."/>
            <person name="Henrissat B."/>
            <person name="Grigoriev I.V."/>
            <person name="Hibbett D."/>
            <person name="Nagy L.G."/>
            <person name="Martin F.M."/>
        </authorList>
    </citation>
    <scope>NUCLEOTIDE SEQUENCE</scope>
    <source>
        <strain evidence="1">P2</strain>
    </source>
</reference>
<comment type="caution">
    <text evidence="1">The sequence shown here is derived from an EMBL/GenBank/DDBJ whole genome shotgun (WGS) entry which is preliminary data.</text>
</comment>
<protein>
    <submittedName>
        <fullName evidence="1">Uncharacterized protein</fullName>
    </submittedName>
</protein>